<dbReference type="InterPro" id="IPR019410">
    <property type="entry name" value="Methyltransf_16"/>
</dbReference>
<dbReference type="OrthoDB" id="407325at2759"/>
<gene>
    <name evidence="3" type="ORF">Poli38472_000160</name>
</gene>
<keyword evidence="1" id="KW-0175">Coiled coil</keyword>
<keyword evidence="4" id="KW-1185">Reference proteome</keyword>
<evidence type="ECO:0000313" key="4">
    <source>
        <dbReference type="Proteomes" id="UP000794436"/>
    </source>
</evidence>
<dbReference type="EMBL" id="SPLM01000108">
    <property type="protein sequence ID" value="TMW60118.1"/>
    <property type="molecule type" value="Genomic_DNA"/>
</dbReference>
<protein>
    <submittedName>
        <fullName evidence="3">Uncharacterized protein</fullName>
    </submittedName>
</protein>
<reference evidence="3" key="1">
    <citation type="submission" date="2019-03" db="EMBL/GenBank/DDBJ databases">
        <title>Long read genome sequence of the mycoparasitic Pythium oligandrum ATCC 38472 isolated from sugarbeet rhizosphere.</title>
        <authorList>
            <person name="Gaulin E."/>
        </authorList>
    </citation>
    <scope>NUCLEOTIDE SEQUENCE</scope>
    <source>
        <strain evidence="3">ATCC 38472_TT</strain>
    </source>
</reference>
<dbReference type="GO" id="GO:0005634">
    <property type="term" value="C:nucleus"/>
    <property type="evidence" value="ECO:0007669"/>
    <property type="project" value="TreeGrafter"/>
</dbReference>
<dbReference type="GO" id="GO:0005737">
    <property type="term" value="C:cytoplasm"/>
    <property type="evidence" value="ECO:0007669"/>
    <property type="project" value="TreeGrafter"/>
</dbReference>
<sequence length="1220" mass="135476">MASRSLHDALVGIVERLLTASSHEEEAKTLTELLVIVERQSVVQQQWIAWAVGSSDGDLLARLLLYTITRVFAPSGAPMDAVYKESALERVCALVMLDEESSGHEELYARLCRLMIQSMWSPEAMNVLVRVLRDIEDPRVRQKSLNLALDLLDNTVKSTSPMSTVSASMDVLLLGLTDVWSAIRKDFARRVRAILLRCPTVEAIDQFLDKLVKILSSDGSPWKAQEGALMAINSILQVITTEKSGLSKPTKENTTELPVQKLIKGTLVALSVSESPQTIFHLGEHHRHLAQLPRTLVTKLKPALYGTLKHDQVSVREISAQCLVHYMAICDESTRLLTFQEVMSKLNRLNPQETSQQVLKKEISPHAELLEAAEAEGLLDVLAKLVPWLPVSFFVKHWKFIFPTLECYVMHVASSVRQKSSVVVLALAQLSQTNDSVESLVLLNDMLLAIAETRHTGGVGWQRLEGRLLSVDVLVNILGRDLLWSKSGGAMLHCPTKSRSTPAASSWLPEGTMAQATWTLDEEEKTWLAKNRASTRGSVLETLSQHVSTTGQSTAGLFWSRVMRGWLVQTHEAFQSTQFELRRISRQLLPGLVRLCVWSGQLQPLLELSEDLQSDSGWHWSCLRSIFLHLEFVDHYLGTENTPLMNTQQLRAASQASLAKISQRDAPSDDAEAAVARVEALVMASLCSSSEPPSEGGRYECLQEALVEVHAHISPSCQLKGVASKKKRPDSSLDRQLSIALVLLLPTAATRLASSPTPADSTVALKLLMRVALSWLMTDDMFRWITVDQATAHQALLRTVSVVLAHDALHQDMELILQAVEAPLRGRLREGVYRSGLEIYASLWRAVYNERSAQGELSRTCILDRMASLVEQYNAPVISKTKSAATSEWDEWDDEEGEDETNQKAQEVRPTDDTNPGTRMDAILTTVVVERWQPAHLEACRVSLEACTQSEALRGDWGAHLTDTNETMDEANGVKIVRFSLPSRVSAASNASRKRPRLHTKDSGSHVPGHSVEVRLMELIEQLQEAENEVDKHYGLFIWPSAMVLAQFIASRYEDIVQDRVVLELGCGIALPGILAAKCGATKVYLSDRSDSEQIKRNVSANIALNGLEDVAAFLPLDWGSLDLADQLVALPPVDIVLAADCFYQSDDFEKVIATVAMVFRLNSQCRFYTTYQLRSINRSVAPLLTRWGMTAKAIDKSEFIHDDSADDSVYLYEITLATQ</sequence>
<feature type="coiled-coil region" evidence="1">
    <location>
        <begin position="1009"/>
        <end position="1036"/>
    </location>
</feature>
<name>A0A8K1FIU8_PYTOL</name>
<dbReference type="PANTHER" id="PTHR14614">
    <property type="entry name" value="HEPATOCELLULAR CARCINOMA-ASSOCIATED ANTIGEN"/>
    <property type="match status" value="1"/>
</dbReference>
<evidence type="ECO:0000256" key="1">
    <source>
        <dbReference type="SAM" id="Coils"/>
    </source>
</evidence>
<dbReference type="Gene3D" id="1.25.10.10">
    <property type="entry name" value="Leucine-rich Repeat Variant"/>
    <property type="match status" value="1"/>
</dbReference>
<feature type="region of interest" description="Disordered" evidence="2">
    <location>
        <begin position="884"/>
        <end position="918"/>
    </location>
</feature>
<evidence type="ECO:0000256" key="2">
    <source>
        <dbReference type="SAM" id="MobiDB-lite"/>
    </source>
</evidence>
<comment type="caution">
    <text evidence="3">The sequence shown here is derived from an EMBL/GenBank/DDBJ whole genome shotgun (WGS) entry which is preliminary data.</text>
</comment>
<dbReference type="PANTHER" id="PTHR14614:SF165">
    <property type="entry name" value="FAM86 N-TERMINAL DOMAIN-CONTAINING PROTEIN"/>
    <property type="match status" value="1"/>
</dbReference>
<dbReference type="InterPro" id="IPR016024">
    <property type="entry name" value="ARM-type_fold"/>
</dbReference>
<dbReference type="Proteomes" id="UP000794436">
    <property type="component" value="Unassembled WGS sequence"/>
</dbReference>
<dbReference type="Pfam" id="PF10294">
    <property type="entry name" value="Methyltransf_16"/>
    <property type="match status" value="1"/>
</dbReference>
<feature type="compositionally biased region" description="Acidic residues" evidence="2">
    <location>
        <begin position="888"/>
        <end position="900"/>
    </location>
</feature>
<proteinExistence type="predicted"/>
<dbReference type="CDD" id="cd02440">
    <property type="entry name" value="AdoMet_MTases"/>
    <property type="match status" value="1"/>
</dbReference>
<dbReference type="InterPro" id="IPR029063">
    <property type="entry name" value="SAM-dependent_MTases_sf"/>
</dbReference>
<dbReference type="SUPFAM" id="SSF48371">
    <property type="entry name" value="ARM repeat"/>
    <property type="match status" value="1"/>
</dbReference>
<evidence type="ECO:0000313" key="3">
    <source>
        <dbReference type="EMBL" id="TMW60118.1"/>
    </source>
</evidence>
<dbReference type="SUPFAM" id="SSF53335">
    <property type="entry name" value="S-adenosyl-L-methionine-dependent methyltransferases"/>
    <property type="match status" value="1"/>
</dbReference>
<organism evidence="3 4">
    <name type="scientific">Pythium oligandrum</name>
    <name type="common">Mycoparasitic fungus</name>
    <dbReference type="NCBI Taxonomy" id="41045"/>
    <lineage>
        <taxon>Eukaryota</taxon>
        <taxon>Sar</taxon>
        <taxon>Stramenopiles</taxon>
        <taxon>Oomycota</taxon>
        <taxon>Peronosporomycetes</taxon>
        <taxon>Pythiales</taxon>
        <taxon>Pythiaceae</taxon>
        <taxon>Pythium</taxon>
    </lineage>
</organism>
<dbReference type="InterPro" id="IPR011989">
    <property type="entry name" value="ARM-like"/>
</dbReference>
<feature type="region of interest" description="Disordered" evidence="2">
    <location>
        <begin position="987"/>
        <end position="1008"/>
    </location>
</feature>
<accession>A0A8K1FIU8</accession>
<dbReference type="Gene3D" id="3.40.50.150">
    <property type="entry name" value="Vaccinia Virus protein VP39"/>
    <property type="match status" value="1"/>
</dbReference>
<dbReference type="AlphaFoldDB" id="A0A8K1FIU8"/>